<sequence>MSIKEMLKEHPLAGGDHDDQLGEAVKHAMYGAAIMNACADACLAEADADARAECIRRCMDASDACTAFYRIASRRVGGHVRTIKAVGAAAIIACEECHQLCKQHDDAHCRRCAMMCEEVIADVKAAVHGLMDNEAAD</sequence>
<name>A0A074M6E6_9SPHN</name>
<comment type="caution">
    <text evidence="1">The sequence shown here is derived from an EMBL/GenBank/DDBJ whole genome shotgun (WGS) entry which is preliminary data.</text>
</comment>
<organism evidence="1 2">
    <name type="scientific">Erythrobacter litoralis</name>
    <dbReference type="NCBI Taxonomy" id="39960"/>
    <lineage>
        <taxon>Bacteria</taxon>
        <taxon>Pseudomonadati</taxon>
        <taxon>Pseudomonadota</taxon>
        <taxon>Alphaproteobacteria</taxon>
        <taxon>Sphingomonadales</taxon>
        <taxon>Erythrobacteraceae</taxon>
        <taxon>Erythrobacter/Porphyrobacter group</taxon>
        <taxon>Erythrobacter</taxon>
    </lineage>
</organism>
<dbReference type="AlphaFoldDB" id="A0A074M6E6"/>
<dbReference type="InterPro" id="IPR005560">
    <property type="entry name" value="Csp_YhjQ"/>
</dbReference>
<dbReference type="EMBL" id="JMIX01000016">
    <property type="protein sequence ID" value="KEO88944.1"/>
    <property type="molecule type" value="Genomic_DNA"/>
</dbReference>
<reference evidence="1 2" key="1">
    <citation type="submission" date="2014-04" db="EMBL/GenBank/DDBJ databases">
        <title>A comprehensive comparison of genomes of Erythrobacter spp. Strains.</title>
        <authorList>
            <person name="Zheng Q."/>
        </authorList>
    </citation>
    <scope>NUCLEOTIDE SEQUENCE [LARGE SCALE GENOMIC DNA]</scope>
    <source>
        <strain evidence="1 2">DSM 8509</strain>
    </source>
</reference>
<proteinExistence type="predicted"/>
<dbReference type="Gene3D" id="1.20.1270.360">
    <property type="match status" value="1"/>
</dbReference>
<accession>A0A074M6E6</accession>
<dbReference type="Pfam" id="PF03860">
    <property type="entry name" value="Csp"/>
    <property type="match status" value="1"/>
</dbReference>
<evidence type="ECO:0000313" key="2">
    <source>
        <dbReference type="Proteomes" id="UP000027866"/>
    </source>
</evidence>
<dbReference type="Proteomes" id="UP000027866">
    <property type="component" value="Unassembled WGS sequence"/>
</dbReference>
<gene>
    <name evidence="1" type="ORF">EH32_04360</name>
</gene>
<keyword evidence="2" id="KW-1185">Reference proteome</keyword>
<dbReference type="RefSeq" id="WP_034906936.1">
    <property type="nucleotide sequence ID" value="NZ_CP017057.1"/>
</dbReference>
<dbReference type="KEGG" id="elq:Ga0102493_1197"/>
<dbReference type="PATRIC" id="fig|39960.10.peg.2347"/>
<evidence type="ECO:0000313" key="1">
    <source>
        <dbReference type="EMBL" id="KEO88944.1"/>
    </source>
</evidence>
<dbReference type="OrthoDB" id="5396211at2"/>
<protein>
    <submittedName>
        <fullName evidence="1">Uncharacterized protein</fullName>
    </submittedName>
</protein>